<dbReference type="InterPro" id="IPR009457">
    <property type="entry name" value="THH1/TOM1/TOM3_dom"/>
</dbReference>
<dbReference type="OrthoDB" id="747122at2759"/>
<dbReference type="InterPro" id="IPR040226">
    <property type="entry name" value="THH1/TOM1/TOM3"/>
</dbReference>
<feature type="domain" description="THH1/TOM1/TOM3" evidence="8">
    <location>
        <begin position="18"/>
        <end position="131"/>
    </location>
</feature>
<keyword evidence="6 7" id="KW-0472">Membrane</keyword>
<dbReference type="RefSeq" id="XP_022715573.1">
    <property type="nucleotide sequence ID" value="XM_022859838.1"/>
</dbReference>
<accession>A0A6P5WIG6</accession>
<dbReference type="PANTHER" id="PTHR31142:SF4">
    <property type="entry name" value="OS01G0751300 PROTEIN"/>
    <property type="match status" value="1"/>
</dbReference>
<feature type="transmembrane region" description="Helical" evidence="7">
    <location>
        <begin position="167"/>
        <end position="188"/>
    </location>
</feature>
<feature type="domain" description="THH1/TOM1/TOM3" evidence="8">
    <location>
        <begin position="177"/>
        <end position="314"/>
    </location>
</feature>
<gene>
    <name evidence="10 11" type="primary">LOC111274876</name>
</gene>
<dbReference type="Proteomes" id="UP000515121">
    <property type="component" value="Unplaced"/>
</dbReference>
<dbReference type="PANTHER" id="PTHR31142">
    <property type="entry name" value="TOBAMOVIRUS MULTIPLICATION PROTEIN 1-LIKE ISOFORM X1"/>
    <property type="match status" value="1"/>
</dbReference>
<evidence type="ECO:0000313" key="9">
    <source>
        <dbReference type="Proteomes" id="UP000515121"/>
    </source>
</evidence>
<dbReference type="RefSeq" id="XP_022715572.1">
    <property type="nucleotide sequence ID" value="XM_022859837.1"/>
</dbReference>
<evidence type="ECO:0000256" key="3">
    <source>
        <dbReference type="ARBA" id="ARBA00022554"/>
    </source>
</evidence>
<feature type="transmembrane region" description="Helical" evidence="7">
    <location>
        <begin position="84"/>
        <end position="108"/>
    </location>
</feature>
<comment type="similarity">
    <text evidence="2">Belongs to the plant tobamovirus multiplication TOM1 protein family.</text>
</comment>
<feature type="transmembrane region" description="Helical" evidence="7">
    <location>
        <begin position="15"/>
        <end position="34"/>
    </location>
</feature>
<keyword evidence="4 7" id="KW-0812">Transmembrane</keyword>
<sequence>MLEEKEKSCILAGELVGVNVGLACFDGIIAILAFTQLARIHSRNSQLGWTRQKVFHLLIGSTNAGYFVYFVLTLVAACRGWLCWSYSCGFVAMAFPRILFFATFLLLLSFWVDLCHQADDEEEEDVEQGFLEALLQNSLNRPRSSIADGYRICYPFRLIHIGSRQKVVILVTVLVFLFMMTFSVLIWIRMEDNPIDSSTVARVYVDLFAVAILLLGGALACYGLLLCQKMRNVRSERASSEIWKVAGLAIVSVLCFTSSAFVALFTDIPVLYHWHELHINGVYTSLLLILYYFIGSSVPSAFVLWVMRELPPMSIANIPGESTTITFITDSSAEVHHPQGWTTAASSQNQVHISFCLYIRFIQNLLIHVYFCSLCQPDLSNFTCFYMRYMVFLSLPTCIGNVVASYYLHIRYTSESCSDLVRDWLVQILPKRQFHSLIIEN</sequence>
<feature type="transmembrane region" description="Helical" evidence="7">
    <location>
        <begin position="286"/>
        <end position="307"/>
    </location>
</feature>
<dbReference type="KEGG" id="dzi:111274876"/>
<evidence type="ECO:0000313" key="11">
    <source>
        <dbReference type="RefSeq" id="XP_022715573.1"/>
    </source>
</evidence>
<reference evidence="10 11" key="1">
    <citation type="submission" date="2025-04" db="UniProtKB">
        <authorList>
            <consortium name="RefSeq"/>
        </authorList>
    </citation>
    <scope>IDENTIFICATION</scope>
    <source>
        <tissue evidence="10 11">Fruit stalk</tissue>
    </source>
</reference>
<dbReference type="GO" id="GO:0005774">
    <property type="term" value="C:vacuolar membrane"/>
    <property type="evidence" value="ECO:0007669"/>
    <property type="project" value="UniProtKB-SubCell"/>
</dbReference>
<evidence type="ECO:0000259" key="8">
    <source>
        <dbReference type="Pfam" id="PF06454"/>
    </source>
</evidence>
<evidence type="ECO:0000256" key="2">
    <source>
        <dbReference type="ARBA" id="ARBA00006779"/>
    </source>
</evidence>
<evidence type="ECO:0000256" key="4">
    <source>
        <dbReference type="ARBA" id="ARBA00022692"/>
    </source>
</evidence>
<feature type="transmembrane region" description="Helical" evidence="7">
    <location>
        <begin position="54"/>
        <end position="72"/>
    </location>
</feature>
<name>A0A6P5WIG6_DURZI</name>
<comment type="subcellular location">
    <subcellularLocation>
        <location evidence="1">Vacuole membrane</location>
        <topology evidence="1">Multi-pass membrane protein</topology>
    </subcellularLocation>
</comment>
<protein>
    <submittedName>
        <fullName evidence="10 11">Tobamovirus multiplication protein 1-like isoform X1</fullName>
    </submittedName>
</protein>
<dbReference type="AlphaFoldDB" id="A0A6P5WIG6"/>
<evidence type="ECO:0000313" key="10">
    <source>
        <dbReference type="RefSeq" id="XP_022715572.1"/>
    </source>
</evidence>
<feature type="transmembrane region" description="Helical" evidence="7">
    <location>
        <begin position="389"/>
        <end position="408"/>
    </location>
</feature>
<organism evidence="9 10">
    <name type="scientific">Durio zibethinus</name>
    <name type="common">Durian</name>
    <dbReference type="NCBI Taxonomy" id="66656"/>
    <lineage>
        <taxon>Eukaryota</taxon>
        <taxon>Viridiplantae</taxon>
        <taxon>Streptophyta</taxon>
        <taxon>Embryophyta</taxon>
        <taxon>Tracheophyta</taxon>
        <taxon>Spermatophyta</taxon>
        <taxon>Magnoliopsida</taxon>
        <taxon>eudicotyledons</taxon>
        <taxon>Gunneridae</taxon>
        <taxon>Pentapetalae</taxon>
        <taxon>rosids</taxon>
        <taxon>malvids</taxon>
        <taxon>Malvales</taxon>
        <taxon>Malvaceae</taxon>
        <taxon>Helicteroideae</taxon>
        <taxon>Durio</taxon>
    </lineage>
</organism>
<feature type="transmembrane region" description="Helical" evidence="7">
    <location>
        <begin position="245"/>
        <end position="266"/>
    </location>
</feature>
<evidence type="ECO:0000256" key="5">
    <source>
        <dbReference type="ARBA" id="ARBA00022989"/>
    </source>
</evidence>
<evidence type="ECO:0000256" key="6">
    <source>
        <dbReference type="ARBA" id="ARBA00023136"/>
    </source>
</evidence>
<evidence type="ECO:0000256" key="1">
    <source>
        <dbReference type="ARBA" id="ARBA00004128"/>
    </source>
</evidence>
<dbReference type="GeneID" id="111274876"/>
<keyword evidence="5 7" id="KW-1133">Transmembrane helix</keyword>
<evidence type="ECO:0000256" key="7">
    <source>
        <dbReference type="SAM" id="Phobius"/>
    </source>
</evidence>
<keyword evidence="3" id="KW-0926">Vacuole</keyword>
<keyword evidence="9" id="KW-1185">Reference proteome</keyword>
<proteinExistence type="inferred from homology"/>
<feature type="transmembrane region" description="Helical" evidence="7">
    <location>
        <begin position="203"/>
        <end position="225"/>
    </location>
</feature>
<dbReference type="Pfam" id="PF06454">
    <property type="entry name" value="THH1_TOM1-3_dom"/>
    <property type="match status" value="2"/>
</dbReference>